<dbReference type="GO" id="GO:0009042">
    <property type="term" value="F:valine-pyruvate transaminase activity"/>
    <property type="evidence" value="ECO:0007669"/>
    <property type="project" value="TreeGrafter"/>
</dbReference>
<feature type="domain" description="Aminotransferase class I/classII large" evidence="5">
    <location>
        <begin position="37"/>
        <end position="412"/>
    </location>
</feature>
<organism evidence="6 7">
    <name type="scientific">Priestia megaterium</name>
    <name type="common">Bacillus megaterium</name>
    <dbReference type="NCBI Taxonomy" id="1404"/>
    <lineage>
        <taxon>Bacteria</taxon>
        <taxon>Bacillati</taxon>
        <taxon>Bacillota</taxon>
        <taxon>Bacilli</taxon>
        <taxon>Bacillales</taxon>
        <taxon>Bacillaceae</taxon>
        <taxon>Priestia</taxon>
    </lineage>
</organism>
<evidence type="ECO:0000313" key="6">
    <source>
        <dbReference type="EMBL" id="GMG73882.1"/>
    </source>
</evidence>
<evidence type="ECO:0000256" key="4">
    <source>
        <dbReference type="ARBA" id="ARBA00022898"/>
    </source>
</evidence>
<evidence type="ECO:0000256" key="1">
    <source>
        <dbReference type="ARBA" id="ARBA00001933"/>
    </source>
</evidence>
<dbReference type="CDD" id="cd00609">
    <property type="entry name" value="AAT_like"/>
    <property type="match status" value="1"/>
</dbReference>
<dbReference type="EMBL" id="BSYK01000001">
    <property type="protein sequence ID" value="GMG73882.1"/>
    <property type="molecule type" value="Genomic_DNA"/>
</dbReference>
<evidence type="ECO:0000256" key="2">
    <source>
        <dbReference type="ARBA" id="ARBA00022576"/>
    </source>
</evidence>
<keyword evidence="4" id="KW-0663">Pyridoxal phosphate</keyword>
<dbReference type="AlphaFoldDB" id="A0AAX6BJE7"/>
<proteinExistence type="predicted"/>
<dbReference type="InterPro" id="IPR015421">
    <property type="entry name" value="PyrdxlP-dep_Trfase_major"/>
</dbReference>
<evidence type="ECO:0000256" key="3">
    <source>
        <dbReference type="ARBA" id="ARBA00022679"/>
    </source>
</evidence>
<reference evidence="6" key="1">
    <citation type="journal article" date="2024" name="Appl Microbiol">
        <title>Effect of kuratsuki Bacillus and Priestia on Taste of Sake.</title>
        <authorList>
            <person name="Kobayashi K."/>
            <person name="Nishida H."/>
        </authorList>
    </citation>
    <scope>NUCLEOTIDE SEQUENCE</scope>
    <source>
        <strain evidence="6">B-12</strain>
    </source>
</reference>
<dbReference type="Gene3D" id="3.40.640.10">
    <property type="entry name" value="Type I PLP-dependent aspartate aminotransferase-like (Major domain)"/>
    <property type="match status" value="1"/>
</dbReference>
<dbReference type="PANTHER" id="PTHR42790">
    <property type="entry name" value="AMINOTRANSFERASE"/>
    <property type="match status" value="1"/>
</dbReference>
<accession>A0AAX6BJE7</accession>
<dbReference type="InterPro" id="IPR004839">
    <property type="entry name" value="Aminotransferase_I/II_large"/>
</dbReference>
<comment type="cofactor">
    <cofactor evidence="1">
        <name>pyridoxal 5'-phosphate</name>
        <dbReference type="ChEBI" id="CHEBI:597326"/>
    </cofactor>
</comment>
<dbReference type="SUPFAM" id="SSF53383">
    <property type="entry name" value="PLP-dependent transferases"/>
    <property type="match status" value="1"/>
</dbReference>
<keyword evidence="2" id="KW-0032">Aminotransferase</keyword>
<protein>
    <submittedName>
        <fullName evidence="6">Valine--pyruvate transaminase</fullName>
    </submittedName>
</protein>
<comment type="caution">
    <text evidence="6">The sequence shown here is derived from an EMBL/GenBank/DDBJ whole genome shotgun (WGS) entry which is preliminary data.</text>
</comment>
<dbReference type="InterPro" id="IPR015424">
    <property type="entry name" value="PyrdxlP-dep_Trfase"/>
</dbReference>
<gene>
    <name evidence="6" type="ORF">ShirakiTB12_23500</name>
</gene>
<dbReference type="NCBIfam" id="NF006967">
    <property type="entry name" value="PRK09440.1-5"/>
    <property type="match status" value="1"/>
</dbReference>
<dbReference type="GO" id="GO:0030170">
    <property type="term" value="F:pyridoxal phosphate binding"/>
    <property type="evidence" value="ECO:0007669"/>
    <property type="project" value="InterPro"/>
</dbReference>
<dbReference type="RefSeq" id="WP_098112618.1">
    <property type="nucleotide sequence ID" value="NZ_BSYK01000001.1"/>
</dbReference>
<dbReference type="InterPro" id="IPR050859">
    <property type="entry name" value="Class-I_PLP-dep_aminotransf"/>
</dbReference>
<dbReference type="GeneID" id="48012976"/>
<dbReference type="Proteomes" id="UP001165240">
    <property type="component" value="Unassembled WGS sequence"/>
</dbReference>
<keyword evidence="3" id="KW-0808">Transferase</keyword>
<dbReference type="GO" id="GO:0005829">
    <property type="term" value="C:cytosol"/>
    <property type="evidence" value="ECO:0007669"/>
    <property type="project" value="TreeGrafter"/>
</dbReference>
<dbReference type="Pfam" id="PF00155">
    <property type="entry name" value="Aminotran_1_2"/>
    <property type="match status" value="1"/>
</dbReference>
<name>A0AAX6BJE7_PRIMG</name>
<dbReference type="GO" id="GO:1901605">
    <property type="term" value="P:alpha-amino acid metabolic process"/>
    <property type="evidence" value="ECO:0007669"/>
    <property type="project" value="TreeGrafter"/>
</dbReference>
<evidence type="ECO:0000313" key="7">
    <source>
        <dbReference type="Proteomes" id="UP001165240"/>
    </source>
</evidence>
<sequence>MNALHLSKIGNKMTNKVGVRAIMHDIQEVLNSDLNQYVNLSAGNPAILPQVYEMWEEALKDIVNDKQLKNLISQYGSSYGTYELIDCIREYFFRNYRIELDREQVLITSGSQNLFFLAINSFCGTSKEGRVKKALIPMLPDYAGYSGVALEEAIIEGIPPIVSKLDHHTFRYEFNKQAFKDKIAQDPDIGAVVLSRPNNPSGNILSKEAVHFISQVCKDYNIPLLIDSAYAPPFPAMNFVEMNPIIHDNIIHCMSLSKAGLPGERIGIAIGKSDFIKVMEAFQSNILIHSSRLGQRMVVNTLKNGKLPGISANYIRTHYKQKHDYLKNLLTTHMPDDIPWYLHKAEGSLFGWLWLEGLTFSDNDLYNKLKAENLIVVPGGSFFHGNRSCPHNQECIRISLTATDEELKKGIDILSSVVKKVYSSDFICETEKI</sequence>
<evidence type="ECO:0000259" key="5">
    <source>
        <dbReference type="Pfam" id="PF00155"/>
    </source>
</evidence>
<dbReference type="PANTHER" id="PTHR42790:SF4">
    <property type="entry name" value="VALINE--PYRUVATE AMINOTRANSFERASE"/>
    <property type="match status" value="1"/>
</dbReference>